<feature type="compositionally biased region" description="Acidic residues" evidence="3">
    <location>
        <begin position="17"/>
        <end position="26"/>
    </location>
</feature>
<dbReference type="Proteomes" id="UP001292094">
    <property type="component" value="Unassembled WGS sequence"/>
</dbReference>
<evidence type="ECO:0000313" key="5">
    <source>
        <dbReference type="Proteomes" id="UP001292094"/>
    </source>
</evidence>
<gene>
    <name evidence="4" type="ORF">Pmani_026855</name>
</gene>
<organism evidence="4 5">
    <name type="scientific">Petrolisthes manimaculis</name>
    <dbReference type="NCBI Taxonomy" id="1843537"/>
    <lineage>
        <taxon>Eukaryota</taxon>
        <taxon>Metazoa</taxon>
        <taxon>Ecdysozoa</taxon>
        <taxon>Arthropoda</taxon>
        <taxon>Crustacea</taxon>
        <taxon>Multicrustacea</taxon>
        <taxon>Malacostraca</taxon>
        <taxon>Eumalacostraca</taxon>
        <taxon>Eucarida</taxon>
        <taxon>Decapoda</taxon>
        <taxon>Pleocyemata</taxon>
        <taxon>Anomura</taxon>
        <taxon>Galatheoidea</taxon>
        <taxon>Porcellanidae</taxon>
        <taxon>Petrolisthes</taxon>
    </lineage>
</organism>
<feature type="region of interest" description="Disordered" evidence="3">
    <location>
        <begin position="1"/>
        <end position="144"/>
    </location>
</feature>
<evidence type="ECO:0000313" key="4">
    <source>
        <dbReference type="EMBL" id="KAK4300983.1"/>
    </source>
</evidence>
<feature type="compositionally biased region" description="Acidic residues" evidence="3">
    <location>
        <begin position="97"/>
        <end position="132"/>
    </location>
</feature>
<dbReference type="AlphaFoldDB" id="A0AAE1P3V8"/>
<name>A0AAE1P3V8_9EUCA</name>
<proteinExistence type="inferred from homology"/>
<evidence type="ECO:0000256" key="2">
    <source>
        <dbReference type="ARBA" id="ARBA00017475"/>
    </source>
</evidence>
<accession>A0AAE1P3V8</accession>
<dbReference type="Pfam" id="PF07890">
    <property type="entry name" value="Rrp15p"/>
    <property type="match status" value="1"/>
</dbReference>
<keyword evidence="5" id="KW-1185">Reference proteome</keyword>
<dbReference type="EMBL" id="JAWZYT010002952">
    <property type="protein sequence ID" value="KAK4300983.1"/>
    <property type="molecule type" value="Genomic_DNA"/>
</dbReference>
<dbReference type="PANTHER" id="PTHR13245:SF14">
    <property type="entry name" value="RRP15-LIKE PROTEIN"/>
    <property type="match status" value="1"/>
</dbReference>
<reference evidence="4" key="1">
    <citation type="submission" date="2023-11" db="EMBL/GenBank/DDBJ databases">
        <title>Genome assemblies of two species of porcelain crab, Petrolisthes cinctipes and Petrolisthes manimaculis (Anomura: Porcellanidae).</title>
        <authorList>
            <person name="Angst P."/>
        </authorList>
    </citation>
    <scope>NUCLEOTIDE SEQUENCE</scope>
    <source>
        <strain evidence="4">PB745_02</strain>
        <tissue evidence="4">Gill</tissue>
    </source>
</reference>
<dbReference type="GO" id="GO:0000460">
    <property type="term" value="P:maturation of 5.8S rRNA"/>
    <property type="evidence" value="ECO:0007669"/>
    <property type="project" value="TreeGrafter"/>
</dbReference>
<protein>
    <recommendedName>
        <fullName evidence="2">RRP15-like protein</fullName>
    </recommendedName>
</protein>
<feature type="compositionally biased region" description="Acidic residues" evidence="3">
    <location>
        <begin position="35"/>
        <end position="44"/>
    </location>
</feature>
<evidence type="ECO:0000256" key="1">
    <source>
        <dbReference type="ARBA" id="ARBA00007462"/>
    </source>
</evidence>
<dbReference type="InterPro" id="IPR012459">
    <property type="entry name" value="Rrp15"/>
</dbReference>
<dbReference type="PANTHER" id="PTHR13245">
    <property type="entry name" value="RRP15-LIKE PROTEIN"/>
    <property type="match status" value="1"/>
</dbReference>
<comment type="caution">
    <text evidence="4">The sequence shown here is derived from an EMBL/GenBank/DDBJ whole genome shotgun (WGS) entry which is preliminary data.</text>
</comment>
<evidence type="ECO:0000256" key="3">
    <source>
        <dbReference type="SAM" id="MobiDB-lite"/>
    </source>
</evidence>
<comment type="similarity">
    <text evidence="1">Belongs to the RRP15 family.</text>
</comment>
<dbReference type="GO" id="GO:0000470">
    <property type="term" value="P:maturation of LSU-rRNA"/>
    <property type="evidence" value="ECO:0007669"/>
    <property type="project" value="TreeGrafter"/>
</dbReference>
<sequence length="347" mass="40188">MVVSSGTQIKKPRVLEEEYISEEEEEEKSRSKTETDEDEDEDETLNFNQSEVDLKEGMESEDYISESEQQSLVSKSKLRDSKDPNMSAANANPTENSSDEETDDDDDDEEEEESEDMDDNFDDGDDGKEENDDAIKTDRRSSGLADVMAKILASQDRKSLLSKAKKDWDIKDEPDEDSFEVVDSIGMVKKEPHIKIEREEKEESFRLHDKIMMKKIWEKRFRVKPNLEEDHEKERKLKVLATQGVVQLFGAIEKHRNMIQKKLSETRSVMGREKVLESAGKEAFMEVLRGEGRKVKKKTVTKAEVKVKREVEEIQLPAAKKNKWNVFSDDFYQEPTLQGWDQKSDED</sequence>
<dbReference type="GO" id="GO:0030687">
    <property type="term" value="C:preribosome, large subunit precursor"/>
    <property type="evidence" value="ECO:0007669"/>
    <property type="project" value="TreeGrafter"/>
</dbReference>